<organism evidence="2 3">
    <name type="scientific">Paenibacillus herberti</name>
    <dbReference type="NCBI Taxonomy" id="1619309"/>
    <lineage>
        <taxon>Bacteria</taxon>
        <taxon>Bacillati</taxon>
        <taxon>Bacillota</taxon>
        <taxon>Bacilli</taxon>
        <taxon>Bacillales</taxon>
        <taxon>Paenibacillaceae</taxon>
        <taxon>Paenibacillus</taxon>
    </lineage>
</organism>
<sequence>MKLVIKWIKVVYALTIILVILFLGFFLIGGIASKTLIKDTVFVNSMALFLGALSLPGITAQLFDLVHQEKKKFMATTCCPNCKHQVELRISEES</sequence>
<dbReference type="RefSeq" id="WP_089524411.1">
    <property type="nucleotide sequence ID" value="NZ_NMUQ01000001.1"/>
</dbReference>
<dbReference type="Proteomes" id="UP000215145">
    <property type="component" value="Unassembled WGS sequence"/>
</dbReference>
<reference evidence="2 3" key="1">
    <citation type="submission" date="2017-07" db="EMBL/GenBank/DDBJ databases">
        <title>Paenibacillus herberti R33 genome sequencing and assembly.</title>
        <authorList>
            <person name="Su W."/>
        </authorList>
    </citation>
    <scope>NUCLEOTIDE SEQUENCE [LARGE SCALE GENOMIC DNA]</scope>
    <source>
        <strain evidence="2 3">R33</strain>
    </source>
</reference>
<evidence type="ECO:0000313" key="3">
    <source>
        <dbReference type="Proteomes" id="UP000215145"/>
    </source>
</evidence>
<keyword evidence="1" id="KW-0812">Transmembrane</keyword>
<feature type="transmembrane region" description="Helical" evidence="1">
    <location>
        <begin position="12"/>
        <end position="33"/>
    </location>
</feature>
<gene>
    <name evidence="2" type="ORF">CGZ75_12240</name>
</gene>
<comment type="caution">
    <text evidence="2">The sequence shown here is derived from an EMBL/GenBank/DDBJ whole genome shotgun (WGS) entry which is preliminary data.</text>
</comment>
<proteinExistence type="predicted"/>
<keyword evidence="1" id="KW-0472">Membrane</keyword>
<evidence type="ECO:0000256" key="1">
    <source>
        <dbReference type="SAM" id="Phobius"/>
    </source>
</evidence>
<protein>
    <submittedName>
        <fullName evidence="2">Uncharacterized protein</fullName>
    </submittedName>
</protein>
<accession>A0A229P4X1</accession>
<dbReference type="AlphaFoldDB" id="A0A229P4X1"/>
<name>A0A229P4X1_9BACL</name>
<keyword evidence="3" id="KW-1185">Reference proteome</keyword>
<evidence type="ECO:0000313" key="2">
    <source>
        <dbReference type="EMBL" id="OXM17336.1"/>
    </source>
</evidence>
<keyword evidence="1" id="KW-1133">Transmembrane helix</keyword>
<feature type="transmembrane region" description="Helical" evidence="1">
    <location>
        <begin position="45"/>
        <end position="66"/>
    </location>
</feature>
<dbReference type="EMBL" id="NMUQ01000001">
    <property type="protein sequence ID" value="OXM17336.1"/>
    <property type="molecule type" value="Genomic_DNA"/>
</dbReference>